<dbReference type="Proteomes" id="UP001144205">
    <property type="component" value="Unassembled WGS sequence"/>
</dbReference>
<keyword evidence="3" id="KW-0963">Cytoplasm</keyword>
<gene>
    <name evidence="4" type="primary">dsrC-2_1</name>
    <name evidence="4" type="ORF">STA1M1_29860</name>
</gene>
<evidence type="ECO:0000256" key="2">
    <source>
        <dbReference type="ARBA" id="ARBA00005718"/>
    </source>
</evidence>
<dbReference type="InterPro" id="IPR042072">
    <property type="entry name" value="DsrC-like_C"/>
</dbReference>
<dbReference type="NCBIfam" id="TIGR03342">
    <property type="entry name" value="dsrC_tusE_dsvC"/>
    <property type="match status" value="1"/>
</dbReference>
<protein>
    <submittedName>
        <fullName evidence="4">Sulfurtransferase TusE</fullName>
    </submittedName>
</protein>
<dbReference type="PANTHER" id="PTHR37010">
    <property type="entry name" value="SULFURTRANSFERASE TUSE"/>
    <property type="match status" value="1"/>
</dbReference>
<dbReference type="PIRSF" id="PIRSF006223">
    <property type="entry name" value="DsrC_TusE"/>
    <property type="match status" value="1"/>
</dbReference>
<dbReference type="InterPro" id="IPR007453">
    <property type="entry name" value="DsrC/TusE"/>
</dbReference>
<dbReference type="Gene3D" id="3.30.1420.10">
    <property type="match status" value="1"/>
</dbReference>
<sequence length="121" mass="13868">MRTRPDKLTTQVIAGHSILRDEAGYLVDPEMWTEDIARQFADEEGVALNDEHWAVIRFMRDYLDEHGIAADARFAFRFLASRHKTDVSGGRARFFALFPYGYVKQACKIAGMRQPRAWSTG</sequence>
<name>A0ABQ5LVV5_9RHOB</name>
<evidence type="ECO:0000256" key="1">
    <source>
        <dbReference type="ARBA" id="ARBA00004496"/>
    </source>
</evidence>
<organism evidence="4 5">
    <name type="scientific">Sinisalibacter aestuarii</name>
    <dbReference type="NCBI Taxonomy" id="2949426"/>
    <lineage>
        <taxon>Bacteria</taxon>
        <taxon>Pseudomonadati</taxon>
        <taxon>Pseudomonadota</taxon>
        <taxon>Alphaproteobacteria</taxon>
        <taxon>Rhodobacterales</taxon>
        <taxon>Roseobacteraceae</taxon>
        <taxon>Sinisalibacter</taxon>
    </lineage>
</organism>
<proteinExistence type="inferred from homology"/>
<dbReference type="Pfam" id="PF04358">
    <property type="entry name" value="DsrC"/>
    <property type="match status" value="1"/>
</dbReference>
<comment type="similarity">
    <text evidence="2">Belongs to the DsrC/TusE family.</text>
</comment>
<comment type="caution">
    <text evidence="4">The sequence shown here is derived from an EMBL/GenBank/DDBJ whole genome shotgun (WGS) entry which is preliminary data.</text>
</comment>
<evidence type="ECO:0000313" key="5">
    <source>
        <dbReference type="Proteomes" id="UP001144205"/>
    </source>
</evidence>
<dbReference type="SUPFAM" id="SSF69721">
    <property type="entry name" value="DsrC, the gamma subunit of dissimilatory sulfite reductase"/>
    <property type="match status" value="1"/>
</dbReference>
<dbReference type="InterPro" id="IPR043163">
    <property type="entry name" value="DsrC-like_N"/>
</dbReference>
<evidence type="ECO:0000256" key="3">
    <source>
        <dbReference type="ARBA" id="ARBA00022490"/>
    </source>
</evidence>
<dbReference type="RefSeq" id="WP_281843157.1">
    <property type="nucleotide sequence ID" value="NZ_BROH01000010.1"/>
</dbReference>
<accession>A0ABQ5LVV5</accession>
<dbReference type="EMBL" id="BROH01000010">
    <property type="protein sequence ID" value="GKY89117.1"/>
    <property type="molecule type" value="Genomic_DNA"/>
</dbReference>
<dbReference type="PANTHER" id="PTHR37010:SF1">
    <property type="entry name" value="SULFURTRANSFERASE TUSE"/>
    <property type="match status" value="1"/>
</dbReference>
<keyword evidence="5" id="KW-1185">Reference proteome</keyword>
<evidence type="ECO:0000313" key="4">
    <source>
        <dbReference type="EMBL" id="GKY89117.1"/>
    </source>
</evidence>
<comment type="subcellular location">
    <subcellularLocation>
        <location evidence="1">Cytoplasm</location>
    </subcellularLocation>
</comment>
<dbReference type="InterPro" id="IPR025526">
    <property type="entry name" value="DsrC-like_dom_sf"/>
</dbReference>
<reference evidence="4" key="1">
    <citation type="journal article" date="2023" name="Int. J. Syst. Evol. Microbiol.">
        <title>Sinisalibacter aestuarii sp. nov., isolated from estuarine sediment of the Arakawa River.</title>
        <authorList>
            <person name="Arafat S.T."/>
            <person name="Hirano S."/>
            <person name="Sato A."/>
            <person name="Takeuchi K."/>
            <person name="Yasuda T."/>
            <person name="Terahara T."/>
            <person name="Hamada M."/>
            <person name="Kobayashi T."/>
        </authorList>
    </citation>
    <scope>NUCLEOTIDE SEQUENCE</scope>
    <source>
        <strain evidence="4">B-399</strain>
    </source>
</reference>
<dbReference type="Gene3D" id="1.10.10.370">
    <property type="entry name" value="DsrC-like protein, C-terminal domain"/>
    <property type="match status" value="1"/>
</dbReference>